<protein>
    <recommendedName>
        <fullName evidence="4">POTRA domain-containing protein</fullName>
    </recommendedName>
</protein>
<reference evidence="2 3" key="1">
    <citation type="journal article" date="2016" name="Nat. Commun.">
        <title>Thousands of microbial genomes shed light on interconnected biogeochemical processes in an aquifer system.</title>
        <authorList>
            <person name="Anantharaman K."/>
            <person name="Brown C.T."/>
            <person name="Hug L.A."/>
            <person name="Sharon I."/>
            <person name="Castelle C.J."/>
            <person name="Probst A.J."/>
            <person name="Thomas B.C."/>
            <person name="Singh A."/>
            <person name="Wilkins M.J."/>
            <person name="Karaoz U."/>
            <person name="Brodie E.L."/>
            <person name="Williams K.H."/>
            <person name="Hubbard S.S."/>
            <person name="Banfield J.F."/>
        </authorList>
    </citation>
    <scope>NUCLEOTIDE SEQUENCE [LARGE SCALE GENOMIC DNA]</scope>
</reference>
<accession>A0A1G1ZIL1</accession>
<evidence type="ECO:0000256" key="1">
    <source>
        <dbReference type="SAM" id="Phobius"/>
    </source>
</evidence>
<proteinExistence type="predicted"/>
<keyword evidence="1" id="KW-0472">Membrane</keyword>
<feature type="transmembrane region" description="Helical" evidence="1">
    <location>
        <begin position="21"/>
        <end position="41"/>
    </location>
</feature>
<dbReference type="AlphaFoldDB" id="A0A1G1ZIL1"/>
<organism evidence="2 3">
    <name type="scientific">Candidatus Harrisonbacteria bacterium RIFCSPHIGHO2_02_FULL_42_16</name>
    <dbReference type="NCBI Taxonomy" id="1798404"/>
    <lineage>
        <taxon>Bacteria</taxon>
        <taxon>Candidatus Harrisoniibacteriota</taxon>
    </lineage>
</organism>
<keyword evidence="1" id="KW-0812">Transmembrane</keyword>
<name>A0A1G1ZIL1_9BACT</name>
<gene>
    <name evidence="2" type="ORF">A3B92_02795</name>
</gene>
<dbReference type="STRING" id="1798404.A3B92_02795"/>
<sequence>MQVYLDQNRLQKNRSSFRIKLYFWIFLSGLALIGIFYAVFYSPIFKVRNFKITGARHLTDRQVLNILQPLILNNEIKNFSGLNNLFVWNGKNFNVSGTALSKADIDRDWLRQSVIIDIQERERFAIWCSTGDDCHWMDNNGVIFEEAPKTEGSLILTVYDNGEKRISLGDKVIEDRFITDVTAVLKGILGLRLPIQKIIYDGKLQEVQVKTYAGTEFLFSVRFDPSANLNSLESIREETGFKNIRYVDLRVENRIFYKNL</sequence>
<keyword evidence="1" id="KW-1133">Transmembrane helix</keyword>
<evidence type="ECO:0008006" key="4">
    <source>
        <dbReference type="Google" id="ProtNLM"/>
    </source>
</evidence>
<dbReference type="Proteomes" id="UP000177960">
    <property type="component" value="Unassembled WGS sequence"/>
</dbReference>
<dbReference type="EMBL" id="MHJG01000003">
    <property type="protein sequence ID" value="OGY64433.1"/>
    <property type="molecule type" value="Genomic_DNA"/>
</dbReference>
<comment type="caution">
    <text evidence="2">The sequence shown here is derived from an EMBL/GenBank/DDBJ whole genome shotgun (WGS) entry which is preliminary data.</text>
</comment>
<evidence type="ECO:0000313" key="2">
    <source>
        <dbReference type="EMBL" id="OGY64433.1"/>
    </source>
</evidence>
<evidence type="ECO:0000313" key="3">
    <source>
        <dbReference type="Proteomes" id="UP000177960"/>
    </source>
</evidence>